<dbReference type="GO" id="GO:0016020">
    <property type="term" value="C:membrane"/>
    <property type="evidence" value="ECO:0007669"/>
    <property type="project" value="InterPro"/>
</dbReference>
<gene>
    <name evidence="4" type="ORF">F444_11538</name>
</gene>
<feature type="transmembrane region" description="Helical" evidence="2">
    <location>
        <begin position="327"/>
        <end position="348"/>
    </location>
</feature>
<dbReference type="InterPro" id="IPR013099">
    <property type="entry name" value="K_chnl_dom"/>
</dbReference>
<evidence type="ECO:0000313" key="4">
    <source>
        <dbReference type="EMBL" id="ETO72331.1"/>
    </source>
</evidence>
<dbReference type="GO" id="GO:0016286">
    <property type="term" value="F:small conductance calcium-activated potassium channel activity"/>
    <property type="evidence" value="ECO:0007669"/>
    <property type="project" value="InterPro"/>
</dbReference>
<sequence>MKSLSERSLRKSSNVTPSKSNDLRQQSLVRNENDDQEEEVPHPHIQDKRGWASFVQRNSVLRTYQKRLVFNNDIKVATLEFAIMLLSVAQLQWSYRSPYWREKRACANRSSCIDTLPDSKFIAVDAVRVIIALLGLVRLVIRSSQLWKMKCQKRPIMCSKVDFILWYGLELASSAIFPYPGLETFFPALRGDIFVVLSVSVFLRTTSWRQWFYYPYPIRQKEKVASFSGNLEFSYQQFVIKKVVDDSPLTKLVTFYTVLGASVAYVLHVMETINGQCSWMQDTSEIVRSEDAICYELYISDSLWMVFMTFLSIGYGDVSPKTGRGRAIIAITACIAVVLDAMFFSVVIKKFSFSTMEARVHAFLYRSELHKKKDISAVMALQATFRYIKSYKHSLMWHQERSSKAFYRPLSDRLPNEVKKKLYLSRFQSSLKQIMKYNMDGDPLNGFSKHVEVITAGLGATFADMLRLKKMYYRRARVLEQRKKLASRRALSMCMPSSGRPTTALTGAAKRFLAHPDTPKIDSTSEPINSVIRSTNAVTVDSITGLESLSTAWRDEMQRKCEATMLLLKKIERNMKDIQRS</sequence>
<feature type="transmembrane region" description="Helical" evidence="2">
    <location>
        <begin position="121"/>
        <end position="141"/>
    </location>
</feature>
<dbReference type="EMBL" id="ANJA01002075">
    <property type="protein sequence ID" value="ETO72331.1"/>
    <property type="molecule type" value="Genomic_DNA"/>
</dbReference>
<dbReference type="AlphaFoldDB" id="A0A081A0C0"/>
<keyword evidence="2" id="KW-0472">Membrane</keyword>
<proteinExistence type="predicted"/>
<dbReference type="Proteomes" id="UP000028582">
    <property type="component" value="Unassembled WGS sequence"/>
</dbReference>
<dbReference type="InterPro" id="IPR015449">
    <property type="entry name" value="K_chnl_Ca-activ_SK"/>
</dbReference>
<feature type="region of interest" description="Disordered" evidence="1">
    <location>
        <begin position="1"/>
        <end position="45"/>
    </location>
</feature>
<keyword evidence="2" id="KW-0812">Transmembrane</keyword>
<evidence type="ECO:0000256" key="1">
    <source>
        <dbReference type="SAM" id="MobiDB-lite"/>
    </source>
</evidence>
<feature type="transmembrane region" description="Helical" evidence="2">
    <location>
        <begin position="161"/>
        <end position="179"/>
    </location>
</feature>
<evidence type="ECO:0000313" key="5">
    <source>
        <dbReference type="Proteomes" id="UP000028582"/>
    </source>
</evidence>
<feature type="transmembrane region" description="Helical" evidence="2">
    <location>
        <begin position="297"/>
        <end position="315"/>
    </location>
</feature>
<dbReference type="OrthoDB" id="73653at2759"/>
<comment type="caution">
    <text evidence="4">The sequence shown here is derived from an EMBL/GenBank/DDBJ whole genome shotgun (WGS) entry which is preliminary data.</text>
</comment>
<feature type="transmembrane region" description="Helical" evidence="2">
    <location>
        <begin position="76"/>
        <end position="95"/>
    </location>
</feature>
<evidence type="ECO:0000256" key="2">
    <source>
        <dbReference type="SAM" id="Phobius"/>
    </source>
</evidence>
<name>A0A081A0C0_PHYNI</name>
<accession>A0A081A0C0</accession>
<reference evidence="4 5" key="1">
    <citation type="submission" date="2013-11" db="EMBL/GenBank/DDBJ databases">
        <title>The Genome Sequence of Phytophthora parasitica P1976.</title>
        <authorList>
            <consortium name="The Broad Institute Genomics Platform"/>
            <person name="Russ C."/>
            <person name="Tyler B."/>
            <person name="Panabieres F."/>
            <person name="Shan W."/>
            <person name="Tripathy S."/>
            <person name="Grunwald N."/>
            <person name="Machado M."/>
            <person name="Johnson C.S."/>
            <person name="Walker B."/>
            <person name="Young S."/>
            <person name="Zeng Q."/>
            <person name="Gargeya S."/>
            <person name="Fitzgerald M."/>
            <person name="Haas B."/>
            <person name="Abouelleil A."/>
            <person name="Allen A.W."/>
            <person name="Alvarado L."/>
            <person name="Arachchi H.M."/>
            <person name="Berlin A.M."/>
            <person name="Chapman S.B."/>
            <person name="Gainer-Dewar J."/>
            <person name="Goldberg J."/>
            <person name="Griggs A."/>
            <person name="Gujja S."/>
            <person name="Hansen M."/>
            <person name="Howarth C."/>
            <person name="Imamovic A."/>
            <person name="Ireland A."/>
            <person name="Larimer J."/>
            <person name="McCowan C."/>
            <person name="Murphy C."/>
            <person name="Pearson M."/>
            <person name="Poon T.W."/>
            <person name="Priest M."/>
            <person name="Roberts A."/>
            <person name="Saif S."/>
            <person name="Shea T."/>
            <person name="Sisk P."/>
            <person name="Sykes S."/>
            <person name="Wortman J."/>
            <person name="Nusbaum C."/>
            <person name="Birren B."/>
        </authorList>
    </citation>
    <scope>NUCLEOTIDE SEQUENCE [LARGE SCALE GENOMIC DNA]</scope>
    <source>
        <strain evidence="4 5">P1976</strain>
    </source>
</reference>
<protein>
    <recommendedName>
        <fullName evidence="3">Potassium channel domain-containing protein</fullName>
    </recommendedName>
</protein>
<dbReference type="PANTHER" id="PTHR10153">
    <property type="entry name" value="SMALL CONDUCTANCE CALCIUM-ACTIVATED POTASSIUM CHANNEL"/>
    <property type="match status" value="1"/>
</dbReference>
<feature type="domain" description="Potassium channel" evidence="3">
    <location>
        <begin position="298"/>
        <end position="351"/>
    </location>
</feature>
<organism evidence="4 5">
    <name type="scientific">Phytophthora nicotianae P1976</name>
    <dbReference type="NCBI Taxonomy" id="1317066"/>
    <lineage>
        <taxon>Eukaryota</taxon>
        <taxon>Sar</taxon>
        <taxon>Stramenopiles</taxon>
        <taxon>Oomycota</taxon>
        <taxon>Peronosporomycetes</taxon>
        <taxon>Peronosporales</taxon>
        <taxon>Peronosporaceae</taxon>
        <taxon>Phytophthora</taxon>
    </lineage>
</organism>
<evidence type="ECO:0000259" key="3">
    <source>
        <dbReference type="Pfam" id="PF07885"/>
    </source>
</evidence>
<dbReference type="Gene3D" id="1.10.287.70">
    <property type="match status" value="1"/>
</dbReference>
<dbReference type="SUPFAM" id="SSF81324">
    <property type="entry name" value="Voltage-gated potassium channels"/>
    <property type="match status" value="1"/>
</dbReference>
<keyword evidence="2" id="KW-1133">Transmembrane helix</keyword>
<dbReference type="Pfam" id="PF07885">
    <property type="entry name" value="Ion_trans_2"/>
    <property type="match status" value="1"/>
</dbReference>
<feature type="compositionally biased region" description="Polar residues" evidence="1">
    <location>
        <begin position="14"/>
        <end position="30"/>
    </location>
</feature>